<evidence type="ECO:0000313" key="3">
    <source>
        <dbReference type="EMBL" id="KZT71788.1"/>
    </source>
</evidence>
<evidence type="ECO:0000256" key="2">
    <source>
        <dbReference type="SAM" id="SignalP"/>
    </source>
</evidence>
<dbReference type="AlphaFoldDB" id="A0A165SC39"/>
<gene>
    <name evidence="3" type="ORF">DAEQUDRAFT_723877</name>
</gene>
<dbReference type="OrthoDB" id="409122at2759"/>
<dbReference type="STRING" id="1314783.A0A165SC39"/>
<dbReference type="EMBL" id="KV429044">
    <property type="protein sequence ID" value="KZT71788.1"/>
    <property type="molecule type" value="Genomic_DNA"/>
</dbReference>
<dbReference type="InterPro" id="IPR036852">
    <property type="entry name" value="Peptidase_S8/S53_dom_sf"/>
</dbReference>
<feature type="compositionally biased region" description="Basic and acidic residues" evidence="1">
    <location>
        <begin position="148"/>
        <end position="161"/>
    </location>
</feature>
<feature type="chain" id="PRO_5007866289" evidence="2">
    <location>
        <begin position="20"/>
        <end position="177"/>
    </location>
</feature>
<keyword evidence="2" id="KW-0732">Signal</keyword>
<dbReference type="Gene3D" id="3.40.50.200">
    <property type="entry name" value="Peptidase S8/S53 domain"/>
    <property type="match status" value="1"/>
</dbReference>
<proteinExistence type="predicted"/>
<dbReference type="SUPFAM" id="SSF52743">
    <property type="entry name" value="Subtilisin-like"/>
    <property type="match status" value="1"/>
</dbReference>
<protein>
    <submittedName>
        <fullName evidence="3">Uncharacterized protein</fullName>
    </submittedName>
</protein>
<name>A0A165SC39_9APHY</name>
<feature type="region of interest" description="Disordered" evidence="1">
    <location>
        <begin position="143"/>
        <end position="177"/>
    </location>
</feature>
<organism evidence="3 4">
    <name type="scientific">Daedalea quercina L-15889</name>
    <dbReference type="NCBI Taxonomy" id="1314783"/>
    <lineage>
        <taxon>Eukaryota</taxon>
        <taxon>Fungi</taxon>
        <taxon>Dikarya</taxon>
        <taxon>Basidiomycota</taxon>
        <taxon>Agaricomycotina</taxon>
        <taxon>Agaricomycetes</taxon>
        <taxon>Polyporales</taxon>
        <taxon>Fomitopsis</taxon>
    </lineage>
</organism>
<reference evidence="3 4" key="1">
    <citation type="journal article" date="2016" name="Mol. Biol. Evol.">
        <title>Comparative Genomics of Early-Diverging Mushroom-Forming Fungi Provides Insights into the Origins of Lignocellulose Decay Capabilities.</title>
        <authorList>
            <person name="Nagy L.G."/>
            <person name="Riley R."/>
            <person name="Tritt A."/>
            <person name="Adam C."/>
            <person name="Daum C."/>
            <person name="Floudas D."/>
            <person name="Sun H."/>
            <person name="Yadav J.S."/>
            <person name="Pangilinan J."/>
            <person name="Larsson K.H."/>
            <person name="Matsuura K."/>
            <person name="Barry K."/>
            <person name="Labutti K."/>
            <person name="Kuo R."/>
            <person name="Ohm R.A."/>
            <person name="Bhattacharya S.S."/>
            <person name="Shirouzu T."/>
            <person name="Yoshinaga Y."/>
            <person name="Martin F.M."/>
            <person name="Grigoriev I.V."/>
            <person name="Hibbett D.S."/>
        </authorList>
    </citation>
    <scope>NUCLEOTIDE SEQUENCE [LARGE SCALE GENOMIC DNA]</scope>
    <source>
        <strain evidence="3 4">L-15889</strain>
    </source>
</reference>
<evidence type="ECO:0000256" key="1">
    <source>
        <dbReference type="SAM" id="MobiDB-lite"/>
    </source>
</evidence>
<dbReference type="GO" id="GO:0006508">
    <property type="term" value="P:proteolysis"/>
    <property type="evidence" value="ECO:0007669"/>
    <property type="project" value="InterPro"/>
</dbReference>
<accession>A0A165SC39</accession>
<keyword evidence="4" id="KW-1185">Reference proteome</keyword>
<sequence length="177" mass="19235">MCTPNTATFVMLLHNLVHAGYISILFASEDGGVSPADSCTTFIGTFPSWFPYVTSVGGPSTYPRQPPTSLVVGSPTTELDLLFRRRSGPRVQPSDAGLHNASGQGDPDVAAYAVEFYIAVKTLQDASGGRARMRNKICPGQMKPMRAKSKDENTTAHEQESTRSANTKRSIEHMRRT</sequence>
<feature type="signal peptide" evidence="2">
    <location>
        <begin position="1"/>
        <end position="19"/>
    </location>
</feature>
<evidence type="ECO:0000313" key="4">
    <source>
        <dbReference type="Proteomes" id="UP000076727"/>
    </source>
</evidence>
<dbReference type="GO" id="GO:0004252">
    <property type="term" value="F:serine-type endopeptidase activity"/>
    <property type="evidence" value="ECO:0007669"/>
    <property type="project" value="InterPro"/>
</dbReference>
<dbReference type="Proteomes" id="UP000076727">
    <property type="component" value="Unassembled WGS sequence"/>
</dbReference>